<accession>A0A8S5TLN6</accession>
<organism evidence="1">
    <name type="scientific">Siphoviridae sp. ctgn638</name>
    <dbReference type="NCBI Taxonomy" id="2827913"/>
    <lineage>
        <taxon>Viruses</taxon>
        <taxon>Duplodnaviria</taxon>
        <taxon>Heunggongvirae</taxon>
        <taxon>Uroviricota</taxon>
        <taxon>Caudoviricetes</taxon>
    </lineage>
</organism>
<protein>
    <submittedName>
        <fullName evidence="1">Uncharacterized protein</fullName>
    </submittedName>
</protein>
<proteinExistence type="predicted"/>
<sequence>MIRVLHIFFGITTKICNTIYILLQFKVKRCCFTGIC</sequence>
<name>A0A8S5TLN6_9CAUD</name>
<reference evidence="1" key="1">
    <citation type="journal article" date="2021" name="Proc. Natl. Acad. Sci. U.S.A.">
        <title>A Catalog of Tens of Thousands of Viruses from Human Metagenomes Reveals Hidden Associations with Chronic Diseases.</title>
        <authorList>
            <person name="Tisza M.J."/>
            <person name="Buck C.B."/>
        </authorList>
    </citation>
    <scope>NUCLEOTIDE SEQUENCE</scope>
    <source>
        <strain evidence="1">Ctgn638</strain>
    </source>
</reference>
<evidence type="ECO:0000313" key="1">
    <source>
        <dbReference type="EMBL" id="DAF63919.1"/>
    </source>
</evidence>
<dbReference type="EMBL" id="BK032845">
    <property type="protein sequence ID" value="DAF63919.1"/>
    <property type="molecule type" value="Genomic_DNA"/>
</dbReference>